<reference evidence="1 2" key="1">
    <citation type="submission" date="2019-04" db="EMBL/GenBank/DDBJ databases">
        <title>Microbes associate with the intestines of laboratory mice.</title>
        <authorList>
            <person name="Navarre W."/>
            <person name="Wong E."/>
            <person name="Huang K."/>
            <person name="Tropini C."/>
            <person name="Ng K."/>
            <person name="Yu B."/>
        </authorList>
    </citation>
    <scope>NUCLEOTIDE SEQUENCE [LARGE SCALE GENOMIC DNA]</scope>
    <source>
        <strain evidence="1 2">NM70_E10</strain>
    </source>
</reference>
<evidence type="ECO:0000313" key="1">
    <source>
        <dbReference type="EMBL" id="TGY07471.1"/>
    </source>
</evidence>
<proteinExistence type="predicted"/>
<name>A0A4S2B125_9BACE</name>
<accession>A0A4S2B125</accession>
<dbReference type="Proteomes" id="UP000305751">
    <property type="component" value="Unassembled WGS sequence"/>
</dbReference>
<keyword evidence="2" id="KW-1185">Reference proteome</keyword>
<organism evidence="1 2">
    <name type="scientific">Bacteroides acidifaciens</name>
    <dbReference type="NCBI Taxonomy" id="85831"/>
    <lineage>
        <taxon>Bacteria</taxon>
        <taxon>Pseudomonadati</taxon>
        <taxon>Bacteroidota</taxon>
        <taxon>Bacteroidia</taxon>
        <taxon>Bacteroidales</taxon>
        <taxon>Bacteroidaceae</taxon>
        <taxon>Bacteroides</taxon>
    </lineage>
</organism>
<dbReference type="EMBL" id="SRZA01000006">
    <property type="protein sequence ID" value="TGY07471.1"/>
    <property type="molecule type" value="Genomic_DNA"/>
</dbReference>
<evidence type="ECO:0000313" key="2">
    <source>
        <dbReference type="Proteomes" id="UP000305751"/>
    </source>
</evidence>
<comment type="caution">
    <text evidence="1">The sequence shown here is derived from an EMBL/GenBank/DDBJ whole genome shotgun (WGS) entry which is preliminary data.</text>
</comment>
<gene>
    <name evidence="1" type="ORF">E5356_04005</name>
</gene>
<protein>
    <submittedName>
        <fullName evidence="1">Uncharacterized protein</fullName>
    </submittedName>
</protein>
<dbReference type="AlphaFoldDB" id="A0A4S2B125"/>
<dbReference type="RefSeq" id="WP_136013667.1">
    <property type="nucleotide sequence ID" value="NZ_SRZA01000006.1"/>
</dbReference>
<sequence>MASIVNNGIPLVNGMLCAWADVVILIGGVPITGIVGVEYSDEQEVVNKWGAGRHPVGRAKGRITPNGKLILYQEEVQALQAQAPNGRLQDLPPFDVIVQYLPDSGIITTDKIRNCQFSGNSRKWKEGDTGQEVELPLVPSHIEWGGNE</sequence>